<keyword evidence="3" id="KW-1185">Reference proteome</keyword>
<dbReference type="NCBIfam" id="TIGR03684">
    <property type="entry name" value="arCOG00985"/>
    <property type="match status" value="1"/>
</dbReference>
<dbReference type="AlphaFoldDB" id="A0AA37BQT3"/>
<dbReference type="Proteomes" id="UP000632195">
    <property type="component" value="Unassembled WGS sequence"/>
</dbReference>
<protein>
    <submittedName>
        <fullName evidence="2">RNA-binding protein</fullName>
    </submittedName>
</protein>
<dbReference type="Pfam" id="PF01472">
    <property type="entry name" value="PUA"/>
    <property type="match status" value="1"/>
</dbReference>
<evidence type="ECO:0000259" key="1">
    <source>
        <dbReference type="SMART" id="SM00359"/>
    </source>
</evidence>
<dbReference type="InterPro" id="IPR015266">
    <property type="entry name" value="DUF1947"/>
</dbReference>
<dbReference type="GO" id="GO:0001731">
    <property type="term" value="P:formation of translation preinitiation complex"/>
    <property type="evidence" value="ECO:0007669"/>
    <property type="project" value="TreeGrafter"/>
</dbReference>
<evidence type="ECO:0000313" key="2">
    <source>
        <dbReference type="EMBL" id="GGM71217.1"/>
    </source>
</evidence>
<dbReference type="InterPro" id="IPR022430">
    <property type="entry name" value="CHP03684"/>
</dbReference>
<dbReference type="InterPro" id="IPR002478">
    <property type="entry name" value="PUA"/>
</dbReference>
<comment type="caution">
    <text evidence="2">The sequence shown here is derived from an EMBL/GenBank/DDBJ whole genome shotgun (WGS) entry which is preliminary data.</text>
</comment>
<feature type="domain" description="PUA" evidence="1">
    <location>
        <begin position="70"/>
        <end position="144"/>
    </location>
</feature>
<gene>
    <name evidence="2" type="ORF">GCM10007108_06660</name>
</gene>
<dbReference type="SUPFAM" id="SSF88697">
    <property type="entry name" value="PUA domain-like"/>
    <property type="match status" value="1"/>
</dbReference>
<dbReference type="InterPro" id="IPR016437">
    <property type="entry name" value="MCT-1/Tma20"/>
</dbReference>
<dbReference type="PIRSF" id="PIRSF005067">
    <property type="entry name" value="Tma_RNA-bind_prd"/>
    <property type="match status" value="1"/>
</dbReference>
<dbReference type="Gene3D" id="3.10.450.120">
    <property type="entry name" value="Pre-PUA domain, domain 1"/>
    <property type="match status" value="1"/>
</dbReference>
<dbReference type="RefSeq" id="WP_188680294.1">
    <property type="nucleotide sequence ID" value="NZ_BMNY01000001.1"/>
</dbReference>
<dbReference type="InterPro" id="IPR004521">
    <property type="entry name" value="Uncharacterised_CHP00451"/>
</dbReference>
<reference evidence="2" key="2">
    <citation type="submission" date="2022-09" db="EMBL/GenBank/DDBJ databases">
        <authorList>
            <person name="Sun Q."/>
            <person name="Ohkuma M."/>
        </authorList>
    </citation>
    <scope>NUCLEOTIDE SEQUENCE</scope>
    <source>
        <strain evidence="2">JCM 13583</strain>
    </source>
</reference>
<accession>A0AA37BQT3</accession>
<evidence type="ECO:0000313" key="3">
    <source>
        <dbReference type="Proteomes" id="UP000632195"/>
    </source>
</evidence>
<dbReference type="Pfam" id="PF09183">
    <property type="entry name" value="DUF1947"/>
    <property type="match status" value="1"/>
</dbReference>
<reference evidence="2" key="1">
    <citation type="journal article" date="2014" name="Int. J. Syst. Evol. Microbiol.">
        <title>Complete genome sequence of Corynebacterium casei LMG S-19264T (=DSM 44701T), isolated from a smear-ripened cheese.</title>
        <authorList>
            <consortium name="US DOE Joint Genome Institute (JGI-PGF)"/>
            <person name="Walter F."/>
            <person name="Albersmeier A."/>
            <person name="Kalinowski J."/>
            <person name="Ruckert C."/>
        </authorList>
    </citation>
    <scope>NUCLEOTIDE SEQUENCE</scope>
    <source>
        <strain evidence="2">JCM 13583</strain>
    </source>
</reference>
<dbReference type="Gene3D" id="2.30.130.10">
    <property type="entry name" value="PUA domain"/>
    <property type="match status" value="1"/>
</dbReference>
<dbReference type="PANTHER" id="PTHR22798:SF0">
    <property type="entry name" value="MALIGNANT T-CELL-AMPLIFIED SEQUENCE 1"/>
    <property type="match status" value="1"/>
</dbReference>
<dbReference type="InterPro" id="IPR015947">
    <property type="entry name" value="PUA-like_sf"/>
</dbReference>
<proteinExistence type="predicted"/>
<name>A0AA37BQT3_9ARCH</name>
<dbReference type="SMART" id="SM00359">
    <property type="entry name" value="PUA"/>
    <property type="match status" value="1"/>
</dbReference>
<dbReference type="NCBIfam" id="TIGR00451">
    <property type="entry name" value="unchar_dom_2"/>
    <property type="match status" value="1"/>
</dbReference>
<dbReference type="GO" id="GO:0003723">
    <property type="term" value="F:RNA binding"/>
    <property type="evidence" value="ECO:0007669"/>
    <property type="project" value="InterPro"/>
</dbReference>
<dbReference type="InterPro" id="IPR036974">
    <property type="entry name" value="PUA_sf"/>
</dbReference>
<dbReference type="EMBL" id="BMNY01000001">
    <property type="protein sequence ID" value="GGM71217.1"/>
    <property type="molecule type" value="Genomic_DNA"/>
</dbReference>
<dbReference type="PROSITE" id="PS50890">
    <property type="entry name" value="PUA"/>
    <property type="match status" value="1"/>
</dbReference>
<sequence length="154" mass="16970">MSRHFVSKKEARMVSQKIRELGLQLSDGPTEVEEGRGVKVYFISGMPVLFSSGIEVPTLHLINRSRPQRSWIEVDDGAVPRISSGANLFAQGIVSMDTAIRKGDVVYIRDGKGTYVAVGIAERDGQEIMANKVGLAARVIHHVGDSIFKSYQRE</sequence>
<dbReference type="SUPFAM" id="SSF88802">
    <property type="entry name" value="Pre-PUA domain"/>
    <property type="match status" value="1"/>
</dbReference>
<organism evidence="2 3">
    <name type="scientific">Thermogymnomonas acidicola</name>
    <dbReference type="NCBI Taxonomy" id="399579"/>
    <lineage>
        <taxon>Archaea</taxon>
        <taxon>Methanobacteriati</taxon>
        <taxon>Thermoplasmatota</taxon>
        <taxon>Thermoplasmata</taxon>
        <taxon>Thermoplasmatales</taxon>
        <taxon>Thermogymnomonas</taxon>
    </lineage>
</organism>
<dbReference type="PANTHER" id="PTHR22798">
    <property type="entry name" value="MCT-1 PROTEIN"/>
    <property type="match status" value="1"/>
</dbReference>